<feature type="non-terminal residue" evidence="1">
    <location>
        <position position="1"/>
    </location>
</feature>
<dbReference type="Proteomes" id="UP000236291">
    <property type="component" value="Unassembled WGS sequence"/>
</dbReference>
<evidence type="ECO:0000313" key="1">
    <source>
        <dbReference type="EMBL" id="PNX81699.1"/>
    </source>
</evidence>
<dbReference type="STRING" id="57577.A0A2K3LT65"/>
<reference evidence="1 2" key="2">
    <citation type="journal article" date="2017" name="Front. Plant Sci.">
        <title>Gene Classification and Mining of Molecular Markers Useful in Red Clover (Trifolium pratense) Breeding.</title>
        <authorList>
            <person name="Istvanek J."/>
            <person name="Dluhosova J."/>
            <person name="Dluhos P."/>
            <person name="Patkova L."/>
            <person name="Nedelnik J."/>
            <person name="Repkova J."/>
        </authorList>
    </citation>
    <scope>NUCLEOTIDE SEQUENCE [LARGE SCALE GENOMIC DNA]</scope>
    <source>
        <strain evidence="2">cv. Tatra</strain>
        <tissue evidence="1">Young leaves</tissue>
    </source>
</reference>
<protein>
    <submittedName>
        <fullName evidence="1">Uncharacterized protein</fullName>
    </submittedName>
</protein>
<proteinExistence type="predicted"/>
<sequence>VDTIRPSLFLEAAFVSNDSQHLAAVLRFFTDFLPGFKNTSEHNRYYRILNEMNSSMTV</sequence>
<gene>
    <name evidence="1" type="ORF">L195_g037724</name>
</gene>
<reference evidence="1 2" key="1">
    <citation type="journal article" date="2014" name="Am. J. Bot.">
        <title>Genome assembly and annotation for red clover (Trifolium pratense; Fabaceae).</title>
        <authorList>
            <person name="Istvanek J."/>
            <person name="Jaros M."/>
            <person name="Krenek A."/>
            <person name="Repkova J."/>
        </authorList>
    </citation>
    <scope>NUCLEOTIDE SEQUENCE [LARGE SCALE GENOMIC DNA]</scope>
    <source>
        <strain evidence="2">cv. Tatra</strain>
        <tissue evidence="1">Young leaves</tissue>
    </source>
</reference>
<accession>A0A2K3LT65</accession>
<organism evidence="1 2">
    <name type="scientific">Trifolium pratense</name>
    <name type="common">Red clover</name>
    <dbReference type="NCBI Taxonomy" id="57577"/>
    <lineage>
        <taxon>Eukaryota</taxon>
        <taxon>Viridiplantae</taxon>
        <taxon>Streptophyta</taxon>
        <taxon>Embryophyta</taxon>
        <taxon>Tracheophyta</taxon>
        <taxon>Spermatophyta</taxon>
        <taxon>Magnoliopsida</taxon>
        <taxon>eudicotyledons</taxon>
        <taxon>Gunneridae</taxon>
        <taxon>Pentapetalae</taxon>
        <taxon>rosids</taxon>
        <taxon>fabids</taxon>
        <taxon>Fabales</taxon>
        <taxon>Fabaceae</taxon>
        <taxon>Papilionoideae</taxon>
        <taxon>50 kb inversion clade</taxon>
        <taxon>NPAAA clade</taxon>
        <taxon>Hologalegina</taxon>
        <taxon>IRL clade</taxon>
        <taxon>Trifolieae</taxon>
        <taxon>Trifolium</taxon>
    </lineage>
</organism>
<evidence type="ECO:0000313" key="2">
    <source>
        <dbReference type="Proteomes" id="UP000236291"/>
    </source>
</evidence>
<dbReference type="EMBL" id="ASHM01040396">
    <property type="protein sequence ID" value="PNX81699.1"/>
    <property type="molecule type" value="Genomic_DNA"/>
</dbReference>
<dbReference type="AlphaFoldDB" id="A0A2K3LT65"/>
<comment type="caution">
    <text evidence="1">The sequence shown here is derived from an EMBL/GenBank/DDBJ whole genome shotgun (WGS) entry which is preliminary data.</text>
</comment>
<name>A0A2K3LT65_TRIPR</name>